<keyword evidence="1" id="KW-0732">Signal</keyword>
<name>A0A5N5WQ95_9EURO</name>
<feature type="signal peptide" evidence="1">
    <location>
        <begin position="1"/>
        <end position="15"/>
    </location>
</feature>
<dbReference type="AlphaFoldDB" id="A0A5N5WQ95"/>
<dbReference type="EMBL" id="ML732319">
    <property type="protein sequence ID" value="KAB8069965.1"/>
    <property type="molecule type" value="Genomic_DNA"/>
</dbReference>
<evidence type="ECO:0000313" key="2">
    <source>
        <dbReference type="EMBL" id="KAB8069965.1"/>
    </source>
</evidence>
<proteinExistence type="predicted"/>
<evidence type="ECO:0000313" key="3">
    <source>
        <dbReference type="Proteomes" id="UP000326565"/>
    </source>
</evidence>
<protein>
    <submittedName>
        <fullName evidence="2">Uncharacterized protein</fullName>
    </submittedName>
</protein>
<keyword evidence="3" id="KW-1185">Reference proteome</keyword>
<gene>
    <name evidence="2" type="ORF">BDV29DRAFT_181772</name>
</gene>
<feature type="chain" id="PRO_5024915896" evidence="1">
    <location>
        <begin position="16"/>
        <end position="136"/>
    </location>
</feature>
<sequence>MARLLAVVANPLALGFSGTVPGNMSNLSTVVALLTLSAVTSHVTEATARVAGLLTATKSTSVVATLRAVPCNVAHPAALVTLLATSSTAVAIARGSLGAFTRDMANAAAAVTGLLLGSYCTFTANMSLSCNPFSFC</sequence>
<organism evidence="2 3">
    <name type="scientific">Aspergillus leporis</name>
    <dbReference type="NCBI Taxonomy" id="41062"/>
    <lineage>
        <taxon>Eukaryota</taxon>
        <taxon>Fungi</taxon>
        <taxon>Dikarya</taxon>
        <taxon>Ascomycota</taxon>
        <taxon>Pezizomycotina</taxon>
        <taxon>Eurotiomycetes</taxon>
        <taxon>Eurotiomycetidae</taxon>
        <taxon>Eurotiales</taxon>
        <taxon>Aspergillaceae</taxon>
        <taxon>Aspergillus</taxon>
        <taxon>Aspergillus subgen. Circumdati</taxon>
    </lineage>
</organism>
<evidence type="ECO:0000256" key="1">
    <source>
        <dbReference type="SAM" id="SignalP"/>
    </source>
</evidence>
<dbReference type="Proteomes" id="UP000326565">
    <property type="component" value="Unassembled WGS sequence"/>
</dbReference>
<accession>A0A5N5WQ95</accession>
<reference evidence="2 3" key="1">
    <citation type="submission" date="2019-04" db="EMBL/GenBank/DDBJ databases">
        <title>Friends and foes A comparative genomics study of 23 Aspergillus species from section Flavi.</title>
        <authorList>
            <consortium name="DOE Joint Genome Institute"/>
            <person name="Kjaerbolling I."/>
            <person name="Vesth T."/>
            <person name="Frisvad J.C."/>
            <person name="Nybo J.L."/>
            <person name="Theobald S."/>
            <person name="Kildgaard S."/>
            <person name="Isbrandt T."/>
            <person name="Kuo A."/>
            <person name="Sato A."/>
            <person name="Lyhne E.K."/>
            <person name="Kogle M.E."/>
            <person name="Wiebenga A."/>
            <person name="Kun R.S."/>
            <person name="Lubbers R.J."/>
            <person name="Makela M.R."/>
            <person name="Barry K."/>
            <person name="Chovatia M."/>
            <person name="Clum A."/>
            <person name="Daum C."/>
            <person name="Haridas S."/>
            <person name="He G."/>
            <person name="LaButti K."/>
            <person name="Lipzen A."/>
            <person name="Mondo S."/>
            <person name="Riley R."/>
            <person name="Salamov A."/>
            <person name="Simmons B.A."/>
            <person name="Magnuson J.K."/>
            <person name="Henrissat B."/>
            <person name="Mortensen U.H."/>
            <person name="Larsen T.O."/>
            <person name="Devries R.P."/>
            <person name="Grigoriev I.V."/>
            <person name="Machida M."/>
            <person name="Baker S.E."/>
            <person name="Andersen M.R."/>
        </authorList>
    </citation>
    <scope>NUCLEOTIDE SEQUENCE [LARGE SCALE GENOMIC DNA]</scope>
    <source>
        <strain evidence="2 3">CBS 151.66</strain>
    </source>
</reference>
<dbReference type="OrthoDB" id="4506865at2759"/>